<dbReference type="AlphaFoldDB" id="A0A9P7Y2Y2"/>
<gene>
    <name evidence="2" type="ORF">KI688_005509</name>
</gene>
<feature type="region of interest" description="Disordered" evidence="1">
    <location>
        <begin position="110"/>
        <end position="148"/>
    </location>
</feature>
<comment type="caution">
    <text evidence="2">The sequence shown here is derived from an EMBL/GenBank/DDBJ whole genome shotgun (WGS) entry which is preliminary data.</text>
</comment>
<evidence type="ECO:0000313" key="3">
    <source>
        <dbReference type="Proteomes" id="UP000707451"/>
    </source>
</evidence>
<evidence type="ECO:0000256" key="1">
    <source>
        <dbReference type="SAM" id="MobiDB-lite"/>
    </source>
</evidence>
<reference evidence="2" key="1">
    <citation type="submission" date="2021-06" db="EMBL/GenBank/DDBJ databases">
        <title>Genome Sequence of Mortierella hyaline Strain SCG-10, a Cold-Adapted, Nitrate-Reducing Fungus Isolated from Soil in Minnesota, USA.</title>
        <authorList>
            <person name="Aldossari N."/>
        </authorList>
    </citation>
    <scope>NUCLEOTIDE SEQUENCE</scope>
    <source>
        <strain evidence="2">SCG-10</strain>
    </source>
</reference>
<organism evidence="2 3">
    <name type="scientific">Linnemannia hyalina</name>
    <dbReference type="NCBI Taxonomy" id="64524"/>
    <lineage>
        <taxon>Eukaryota</taxon>
        <taxon>Fungi</taxon>
        <taxon>Fungi incertae sedis</taxon>
        <taxon>Mucoromycota</taxon>
        <taxon>Mortierellomycotina</taxon>
        <taxon>Mortierellomycetes</taxon>
        <taxon>Mortierellales</taxon>
        <taxon>Mortierellaceae</taxon>
        <taxon>Linnemannia</taxon>
    </lineage>
</organism>
<feature type="region of interest" description="Disordered" evidence="1">
    <location>
        <begin position="16"/>
        <end position="56"/>
    </location>
</feature>
<keyword evidence="3" id="KW-1185">Reference proteome</keyword>
<dbReference type="Proteomes" id="UP000707451">
    <property type="component" value="Unassembled WGS sequence"/>
</dbReference>
<proteinExistence type="predicted"/>
<evidence type="ECO:0000313" key="2">
    <source>
        <dbReference type="EMBL" id="KAG9071298.1"/>
    </source>
</evidence>
<sequence length="148" mass="16127">MSANLQHLKAYLRQSLDSGSGSNYHQNSGPKSSPSYTPPNSAPSQPSTRLGGTSCKVSKYGEASLPKRGYWFNPIVQEKSQEICEDCFGKFALQEVERVLPIGIDIDKFGTMNRNRNSNNDGDGEDKDNNSNSAPGTAPVLPDLMIQM</sequence>
<protein>
    <submittedName>
        <fullName evidence="2">Uncharacterized protein</fullName>
    </submittedName>
</protein>
<accession>A0A9P7Y2Y2</accession>
<name>A0A9P7Y2Y2_9FUNG</name>
<dbReference type="EMBL" id="JAHRHY010000002">
    <property type="protein sequence ID" value="KAG9071298.1"/>
    <property type="molecule type" value="Genomic_DNA"/>
</dbReference>
<feature type="compositionally biased region" description="Polar residues" evidence="1">
    <location>
        <begin position="16"/>
        <end position="35"/>
    </location>
</feature>
<feature type="compositionally biased region" description="Polar residues" evidence="1">
    <location>
        <begin position="42"/>
        <end position="51"/>
    </location>
</feature>